<protein>
    <submittedName>
        <fullName evidence="1">Antitoxin</fullName>
    </submittedName>
</protein>
<comment type="caution">
    <text evidence="1">The sequence shown here is derived from an EMBL/GenBank/DDBJ whole genome shotgun (WGS) entry which is preliminary data.</text>
</comment>
<proteinExistence type="predicted"/>
<dbReference type="EMBL" id="QUSK01000015">
    <property type="protein sequence ID" value="RGD76159.1"/>
    <property type="molecule type" value="Genomic_DNA"/>
</dbReference>
<organism evidence="1 2">
    <name type="scientific">Faecalicoccus pleomorphus</name>
    <dbReference type="NCBI Taxonomy" id="1323"/>
    <lineage>
        <taxon>Bacteria</taxon>
        <taxon>Bacillati</taxon>
        <taxon>Bacillota</taxon>
        <taxon>Erysipelotrichia</taxon>
        <taxon>Erysipelotrichales</taxon>
        <taxon>Erysipelotrichaceae</taxon>
        <taxon>Faecalicoccus</taxon>
    </lineage>
</organism>
<reference evidence="1 2" key="1">
    <citation type="submission" date="2018-08" db="EMBL/GenBank/DDBJ databases">
        <title>A genome reference for cultivated species of the human gut microbiota.</title>
        <authorList>
            <person name="Zou Y."/>
            <person name="Xue W."/>
            <person name="Luo G."/>
        </authorList>
    </citation>
    <scope>NUCLEOTIDE SEQUENCE [LARGE SCALE GENOMIC DNA]</scope>
    <source>
        <strain evidence="1 2">TF08-11</strain>
    </source>
</reference>
<sequence length="165" mass="19509">MKRKMDQVGLSLCDIQGKIFEQSVIREECSSNIFIRRYMNSKFVSRMDNLTFINESMTIEEIFEELDIEYGKTSYGKIKFSVNEMYWIGYIYRYLSYVYQIDSKNAYKIIKGTELRHLFFAYHSLDPMSAIDRILEAKSLVLDKDSSQLTKEGVKILRSIKKLKN</sequence>
<evidence type="ECO:0000313" key="1">
    <source>
        <dbReference type="EMBL" id="RGD76159.1"/>
    </source>
</evidence>
<gene>
    <name evidence="1" type="ORF">DXC78_07450</name>
</gene>
<name>A0A3E3E4M9_9FIRM</name>
<dbReference type="Proteomes" id="UP000260721">
    <property type="component" value="Unassembled WGS sequence"/>
</dbReference>
<dbReference type="RefSeq" id="WP_117446447.1">
    <property type="nucleotide sequence ID" value="NZ_JAQLXT010000031.1"/>
</dbReference>
<evidence type="ECO:0000313" key="2">
    <source>
        <dbReference type="Proteomes" id="UP000260721"/>
    </source>
</evidence>
<accession>A0A3E3E4M9</accession>
<dbReference type="AlphaFoldDB" id="A0A3E3E4M9"/>